<protein>
    <recommendedName>
        <fullName evidence="4">Pentatricopeptide repeat-containing protein</fullName>
    </recommendedName>
</protein>
<dbReference type="EMBL" id="CM009297">
    <property type="protein sequence ID" value="PNT24833.1"/>
    <property type="molecule type" value="Genomic_DNA"/>
</dbReference>
<dbReference type="PANTHER" id="PTHR47926:SF398">
    <property type="entry name" value="PENTATRICOPEPTIDE REPEAT-CONTAINING PROTEIN"/>
    <property type="match status" value="1"/>
</dbReference>
<evidence type="ECO:0000256" key="1">
    <source>
        <dbReference type="ARBA" id="ARBA00022737"/>
    </source>
</evidence>
<organism evidence="2 3">
    <name type="scientific">Populus trichocarpa</name>
    <name type="common">Western balsam poplar</name>
    <name type="synonym">Populus balsamifera subsp. trichocarpa</name>
    <dbReference type="NCBI Taxonomy" id="3694"/>
    <lineage>
        <taxon>Eukaryota</taxon>
        <taxon>Viridiplantae</taxon>
        <taxon>Streptophyta</taxon>
        <taxon>Embryophyta</taxon>
        <taxon>Tracheophyta</taxon>
        <taxon>Spermatophyta</taxon>
        <taxon>Magnoliopsida</taxon>
        <taxon>eudicotyledons</taxon>
        <taxon>Gunneridae</taxon>
        <taxon>Pentapetalae</taxon>
        <taxon>rosids</taxon>
        <taxon>fabids</taxon>
        <taxon>Malpighiales</taxon>
        <taxon>Salicaceae</taxon>
        <taxon>Saliceae</taxon>
        <taxon>Populus</taxon>
    </lineage>
</organism>
<gene>
    <name evidence="2" type="ORF">POPTR_008G153700</name>
</gene>
<keyword evidence="1" id="KW-0677">Repeat</keyword>
<evidence type="ECO:0008006" key="4">
    <source>
        <dbReference type="Google" id="ProtNLM"/>
    </source>
</evidence>
<dbReference type="Proteomes" id="UP000006729">
    <property type="component" value="Chromosome 8"/>
</dbReference>
<dbReference type="Pfam" id="PF01535">
    <property type="entry name" value="PPR"/>
    <property type="match status" value="2"/>
</dbReference>
<dbReference type="HOGENOM" id="CLU_977941_0_0_1"/>
<dbReference type="GO" id="GO:0009451">
    <property type="term" value="P:RNA modification"/>
    <property type="evidence" value="ECO:0000318"/>
    <property type="project" value="GO_Central"/>
</dbReference>
<evidence type="ECO:0000313" key="2">
    <source>
        <dbReference type="EMBL" id="PNT24833.1"/>
    </source>
</evidence>
<evidence type="ECO:0000313" key="3">
    <source>
        <dbReference type="Proteomes" id="UP000006729"/>
    </source>
</evidence>
<dbReference type="AlphaFoldDB" id="B9HJY8"/>
<name>B9HJY8_POPTR</name>
<proteinExistence type="predicted"/>
<dbReference type="InParanoid" id="B9HJY8"/>
<dbReference type="InterPro" id="IPR046960">
    <property type="entry name" value="PPR_At4g14850-like_plant"/>
</dbReference>
<dbReference type="STRING" id="3694.B9HJY8"/>
<dbReference type="eggNOG" id="KOG4197">
    <property type="taxonomic scope" value="Eukaryota"/>
</dbReference>
<dbReference type="InterPro" id="IPR002885">
    <property type="entry name" value="PPR_rpt"/>
</dbReference>
<keyword evidence="3" id="KW-1185">Reference proteome</keyword>
<sequence length="285" mass="31911">MRRENIHFTFPCAFKASAALCLPFTEKQIHAVAVKLGQINDKFVGCTAFDMYSKTGLKFEAKRLFDEMAERNIATWNAYFSNAVLDGNPRKAIDTFIDFHRVVGEPDSITFCAFLNVCADASYLDFGRQLHGFVIRSGFEGDVSVAMGPFIFMGTVRKLDWLKYFQWDGEDSVSWCSMVLLVSRMMRRRRLACVISVCAGLSGLELGRSVHALAVKACVEGDVFVGSAPVDMYGKCGSSEDCEQDFHEMPERNLVSWNAMISGYAYHGDVAWPSHCLKKCSLTRC</sequence>
<accession>B9HJY8</accession>
<dbReference type="InterPro" id="IPR011990">
    <property type="entry name" value="TPR-like_helical_dom_sf"/>
</dbReference>
<reference evidence="2 3" key="1">
    <citation type="journal article" date="2006" name="Science">
        <title>The genome of black cottonwood, Populus trichocarpa (Torr. &amp; Gray).</title>
        <authorList>
            <person name="Tuskan G.A."/>
            <person name="Difazio S."/>
            <person name="Jansson S."/>
            <person name="Bohlmann J."/>
            <person name="Grigoriev I."/>
            <person name="Hellsten U."/>
            <person name="Putnam N."/>
            <person name="Ralph S."/>
            <person name="Rombauts S."/>
            <person name="Salamov A."/>
            <person name="Schein J."/>
            <person name="Sterck L."/>
            <person name="Aerts A."/>
            <person name="Bhalerao R.R."/>
            <person name="Bhalerao R.P."/>
            <person name="Blaudez D."/>
            <person name="Boerjan W."/>
            <person name="Brun A."/>
            <person name="Brunner A."/>
            <person name="Busov V."/>
            <person name="Campbell M."/>
            <person name="Carlson J."/>
            <person name="Chalot M."/>
            <person name="Chapman J."/>
            <person name="Chen G.L."/>
            <person name="Cooper D."/>
            <person name="Coutinho P.M."/>
            <person name="Couturier J."/>
            <person name="Covert S."/>
            <person name="Cronk Q."/>
            <person name="Cunningham R."/>
            <person name="Davis J."/>
            <person name="Degroeve S."/>
            <person name="Dejardin A."/>
            <person name="Depamphilis C."/>
            <person name="Detter J."/>
            <person name="Dirks B."/>
            <person name="Dubchak I."/>
            <person name="Duplessis S."/>
            <person name="Ehlting J."/>
            <person name="Ellis B."/>
            <person name="Gendler K."/>
            <person name="Goodstein D."/>
            <person name="Gribskov M."/>
            <person name="Grimwood J."/>
            <person name="Groover A."/>
            <person name="Gunter L."/>
            <person name="Hamberger B."/>
            <person name="Heinze B."/>
            <person name="Helariutta Y."/>
            <person name="Henrissat B."/>
            <person name="Holligan D."/>
            <person name="Holt R."/>
            <person name="Huang W."/>
            <person name="Islam-Faridi N."/>
            <person name="Jones S."/>
            <person name="Jones-Rhoades M."/>
            <person name="Jorgensen R."/>
            <person name="Joshi C."/>
            <person name="Kangasjarvi J."/>
            <person name="Karlsson J."/>
            <person name="Kelleher C."/>
            <person name="Kirkpatrick R."/>
            <person name="Kirst M."/>
            <person name="Kohler A."/>
            <person name="Kalluri U."/>
            <person name="Larimer F."/>
            <person name="Leebens-Mack J."/>
            <person name="Leple J.C."/>
            <person name="Locascio P."/>
            <person name="Lou Y."/>
            <person name="Lucas S."/>
            <person name="Martin F."/>
            <person name="Montanini B."/>
            <person name="Napoli C."/>
            <person name="Nelson D.R."/>
            <person name="Nelson C."/>
            <person name="Nieminen K."/>
            <person name="Nilsson O."/>
            <person name="Pereda V."/>
            <person name="Peter G."/>
            <person name="Philippe R."/>
            <person name="Pilate G."/>
            <person name="Poliakov A."/>
            <person name="Razumovskaya J."/>
            <person name="Richardson P."/>
            <person name="Rinaldi C."/>
            <person name="Ritland K."/>
            <person name="Rouze P."/>
            <person name="Ryaboy D."/>
            <person name="Schmutz J."/>
            <person name="Schrader J."/>
            <person name="Segerman B."/>
            <person name="Shin H."/>
            <person name="Siddiqui A."/>
            <person name="Sterky F."/>
            <person name="Terry A."/>
            <person name="Tsai C.J."/>
            <person name="Uberbacher E."/>
            <person name="Unneberg P."/>
            <person name="Vahala J."/>
            <person name="Wall K."/>
            <person name="Wessler S."/>
            <person name="Yang G."/>
            <person name="Yin T."/>
            <person name="Douglas C."/>
            <person name="Marra M."/>
            <person name="Sandberg G."/>
            <person name="Van de Peer Y."/>
            <person name="Rokhsar D."/>
        </authorList>
    </citation>
    <scope>NUCLEOTIDE SEQUENCE [LARGE SCALE GENOMIC DNA]</scope>
    <source>
        <strain evidence="3">cv. Nisqually</strain>
    </source>
</reference>
<dbReference type="PANTHER" id="PTHR47926">
    <property type="entry name" value="PENTATRICOPEPTIDE REPEAT-CONTAINING PROTEIN"/>
    <property type="match status" value="1"/>
</dbReference>
<dbReference type="FunFam" id="1.25.40.10:FF:000196">
    <property type="entry name" value="Pentatricopeptide repeat-containing protein At4g14850"/>
    <property type="match status" value="1"/>
</dbReference>
<dbReference type="Gene3D" id="1.25.40.10">
    <property type="entry name" value="Tetratricopeptide repeat domain"/>
    <property type="match status" value="2"/>
</dbReference>
<dbReference type="GO" id="GO:0003723">
    <property type="term" value="F:RNA binding"/>
    <property type="evidence" value="ECO:0000318"/>
    <property type="project" value="GO_Central"/>
</dbReference>